<keyword evidence="2" id="KW-1185">Reference proteome</keyword>
<dbReference type="Ensembl" id="ENSOANT00000050425.1">
    <property type="protein sequence ID" value="ENSOANP00000043503.1"/>
    <property type="gene ID" value="ENSOANG00000040665.1"/>
</dbReference>
<name>A0A6I8NSG7_ORNAN</name>
<dbReference type="Pfam" id="PF15679">
    <property type="entry name" value="DUF4665"/>
    <property type="match status" value="1"/>
</dbReference>
<dbReference type="PANTHER" id="PTHR35544">
    <property type="entry name" value="RIBOSOMAL BIOGENESIS FACTOR"/>
    <property type="match status" value="1"/>
</dbReference>
<evidence type="ECO:0000313" key="2">
    <source>
        <dbReference type="Proteomes" id="UP000002279"/>
    </source>
</evidence>
<dbReference type="GeneTree" id="ENSGT00390000015564"/>
<dbReference type="GO" id="GO:0042254">
    <property type="term" value="P:ribosome biogenesis"/>
    <property type="evidence" value="ECO:0007669"/>
    <property type="project" value="InterPro"/>
</dbReference>
<dbReference type="OMA" id="FQVANRH"/>
<sequence>MDWELREAFWEAFGNLAFFSSHLCCQGGCIPDYVGKVHPGMWGQRVTLISCRAMILTMGKNKAKRSKSKNVFQVASKRNMKAKNKAKPVTSNLKKISIINEEKIKSINKTLAAIQEQLTHLSKGITTEGPQRHLIPKHPKGELTGIEDALRLMALL</sequence>
<reference evidence="1 2" key="1">
    <citation type="journal article" date="2008" name="Nature">
        <title>Genome analysis of the platypus reveals unique signatures of evolution.</title>
        <authorList>
            <person name="Warren W.C."/>
            <person name="Hillier L.W."/>
            <person name="Marshall Graves J.A."/>
            <person name="Birney E."/>
            <person name="Ponting C.P."/>
            <person name="Grutzner F."/>
            <person name="Belov K."/>
            <person name="Miller W."/>
            <person name="Clarke L."/>
            <person name="Chinwalla A.T."/>
            <person name="Yang S.P."/>
            <person name="Heger A."/>
            <person name="Locke D.P."/>
            <person name="Miethke P."/>
            <person name="Waters P.D."/>
            <person name="Veyrunes F."/>
            <person name="Fulton L."/>
            <person name="Fulton B."/>
            <person name="Graves T."/>
            <person name="Wallis J."/>
            <person name="Puente X.S."/>
            <person name="Lopez-Otin C."/>
            <person name="Ordonez G.R."/>
            <person name="Eichler E.E."/>
            <person name="Chen L."/>
            <person name="Cheng Z."/>
            <person name="Deakin J.E."/>
            <person name="Alsop A."/>
            <person name="Thompson K."/>
            <person name="Kirby P."/>
            <person name="Papenfuss A.T."/>
            <person name="Wakefield M.J."/>
            <person name="Olender T."/>
            <person name="Lancet D."/>
            <person name="Huttley G.A."/>
            <person name="Smit A.F."/>
            <person name="Pask A."/>
            <person name="Temple-Smith P."/>
            <person name="Batzer M.A."/>
            <person name="Walker J.A."/>
            <person name="Konkel M.K."/>
            <person name="Harris R.S."/>
            <person name="Whittington C.M."/>
            <person name="Wong E.S."/>
            <person name="Gemmell N.J."/>
            <person name="Buschiazzo E."/>
            <person name="Vargas Jentzsch I.M."/>
            <person name="Merkel A."/>
            <person name="Schmitz J."/>
            <person name="Zemann A."/>
            <person name="Churakov G."/>
            <person name="Kriegs J.O."/>
            <person name="Brosius J."/>
            <person name="Murchison E.P."/>
            <person name="Sachidanandam R."/>
            <person name="Smith C."/>
            <person name="Hannon G.J."/>
            <person name="Tsend-Ayush E."/>
            <person name="McMillan D."/>
            <person name="Attenborough R."/>
            <person name="Rens W."/>
            <person name="Ferguson-Smith M."/>
            <person name="Lefevre C.M."/>
            <person name="Sharp J.A."/>
            <person name="Nicholas K.R."/>
            <person name="Ray D.A."/>
            <person name="Kube M."/>
            <person name="Reinhardt R."/>
            <person name="Pringle T.H."/>
            <person name="Taylor J."/>
            <person name="Jones R.C."/>
            <person name="Nixon B."/>
            <person name="Dacheux J.L."/>
            <person name="Niwa H."/>
            <person name="Sekita Y."/>
            <person name="Huang X."/>
            <person name="Stark A."/>
            <person name="Kheradpour P."/>
            <person name="Kellis M."/>
            <person name="Flicek P."/>
            <person name="Chen Y."/>
            <person name="Webber C."/>
            <person name="Hardison R."/>
            <person name="Nelson J."/>
            <person name="Hallsworth-Pepin K."/>
            <person name="Delehaunty K."/>
            <person name="Markovic C."/>
            <person name="Minx P."/>
            <person name="Feng Y."/>
            <person name="Kremitzki C."/>
            <person name="Mitreva M."/>
            <person name="Glasscock J."/>
            <person name="Wylie T."/>
            <person name="Wohldmann P."/>
            <person name="Thiru P."/>
            <person name="Nhan M.N."/>
            <person name="Pohl C.S."/>
            <person name="Smith S.M."/>
            <person name="Hou S."/>
            <person name="Nefedov M."/>
            <person name="de Jong P.J."/>
            <person name="Renfree M.B."/>
            <person name="Mardis E.R."/>
            <person name="Wilson R.K."/>
        </authorList>
    </citation>
    <scope>NUCLEOTIDE SEQUENCE [LARGE SCALE GENOMIC DNA]</scope>
    <source>
        <strain evidence="1 2">Glennie</strain>
    </source>
</reference>
<reference evidence="1" key="3">
    <citation type="submission" date="2025-09" db="UniProtKB">
        <authorList>
            <consortium name="Ensembl"/>
        </authorList>
    </citation>
    <scope>IDENTIFICATION</scope>
    <source>
        <strain evidence="1">Glennie</strain>
    </source>
</reference>
<evidence type="ECO:0000313" key="1">
    <source>
        <dbReference type="Ensembl" id="ENSOANP00000043503.1"/>
    </source>
</evidence>
<proteinExistence type="predicted"/>
<gene>
    <name evidence="1" type="primary">RBIS</name>
</gene>
<accession>A0A6I8NSG7</accession>
<organism evidence="1 2">
    <name type="scientific">Ornithorhynchus anatinus</name>
    <name type="common">Duckbill platypus</name>
    <dbReference type="NCBI Taxonomy" id="9258"/>
    <lineage>
        <taxon>Eukaryota</taxon>
        <taxon>Metazoa</taxon>
        <taxon>Chordata</taxon>
        <taxon>Craniata</taxon>
        <taxon>Vertebrata</taxon>
        <taxon>Euteleostomi</taxon>
        <taxon>Mammalia</taxon>
        <taxon>Monotremata</taxon>
        <taxon>Ornithorhynchidae</taxon>
        <taxon>Ornithorhynchus</taxon>
    </lineage>
</organism>
<dbReference type="InterPro" id="IPR031389">
    <property type="entry name" value="RBIS"/>
</dbReference>
<protein>
    <submittedName>
        <fullName evidence="1">Uncharacterized protein</fullName>
    </submittedName>
</protein>
<reference evidence="1" key="2">
    <citation type="submission" date="2025-08" db="UniProtKB">
        <authorList>
            <consortium name="Ensembl"/>
        </authorList>
    </citation>
    <scope>IDENTIFICATION</scope>
    <source>
        <strain evidence="1">Glennie</strain>
    </source>
</reference>
<dbReference type="Bgee" id="ENSOANG00000040665">
    <property type="expression patterns" value="Expressed in heart and 8 other cell types or tissues"/>
</dbReference>
<dbReference type="PANTHER" id="PTHR35544:SF4">
    <property type="entry name" value="RIBOSOMAL BIOGENESIS FACTOR"/>
    <property type="match status" value="1"/>
</dbReference>
<dbReference type="AlphaFoldDB" id="A0A6I8NSG7"/>
<dbReference type="Proteomes" id="UP000002279">
    <property type="component" value="Chromosome 4"/>
</dbReference>